<keyword evidence="3" id="KW-1185">Reference proteome</keyword>
<dbReference type="EMBL" id="JPKZ01000224">
    <property type="protein sequence ID" value="KHN88537.1"/>
    <property type="molecule type" value="Genomic_DNA"/>
</dbReference>
<gene>
    <name evidence="2" type="primary">lin-44</name>
    <name evidence="2" type="ORF">Tcan_16498</name>
</gene>
<keyword evidence="1" id="KW-0732">Signal</keyword>
<organism evidence="2 3">
    <name type="scientific">Toxocara canis</name>
    <name type="common">Canine roundworm</name>
    <dbReference type="NCBI Taxonomy" id="6265"/>
    <lineage>
        <taxon>Eukaryota</taxon>
        <taxon>Metazoa</taxon>
        <taxon>Ecdysozoa</taxon>
        <taxon>Nematoda</taxon>
        <taxon>Chromadorea</taxon>
        <taxon>Rhabditida</taxon>
        <taxon>Spirurina</taxon>
        <taxon>Ascaridomorpha</taxon>
        <taxon>Ascaridoidea</taxon>
        <taxon>Toxocaridae</taxon>
        <taxon>Toxocara</taxon>
    </lineage>
</organism>
<evidence type="ECO:0000313" key="2">
    <source>
        <dbReference type="EMBL" id="KHN88537.1"/>
    </source>
</evidence>
<accession>A0A0B2W4M8</accession>
<dbReference type="OrthoDB" id="5945655at2759"/>
<dbReference type="Proteomes" id="UP000031036">
    <property type="component" value="Unassembled WGS sequence"/>
</dbReference>
<feature type="signal peptide" evidence="1">
    <location>
        <begin position="1"/>
        <end position="29"/>
    </location>
</feature>
<evidence type="ECO:0000313" key="3">
    <source>
        <dbReference type="Proteomes" id="UP000031036"/>
    </source>
</evidence>
<feature type="chain" id="PRO_5002077933" evidence="1">
    <location>
        <begin position="30"/>
        <end position="147"/>
    </location>
</feature>
<protein>
    <submittedName>
        <fullName evidence="2">Abnormal cell lineage protein 44</fullName>
    </submittedName>
</protein>
<proteinExistence type="predicted"/>
<name>A0A0B2W4M8_TOXCA</name>
<reference evidence="2 3" key="1">
    <citation type="submission" date="2014-11" db="EMBL/GenBank/DDBJ databases">
        <title>Genetic blueprint of the zoonotic pathogen Toxocara canis.</title>
        <authorList>
            <person name="Zhu X.-Q."/>
            <person name="Korhonen P.K."/>
            <person name="Cai H."/>
            <person name="Young N.D."/>
            <person name="Nejsum P."/>
            <person name="von Samson-Himmelstjerna G."/>
            <person name="Boag P.R."/>
            <person name="Tan P."/>
            <person name="Li Q."/>
            <person name="Min J."/>
            <person name="Yang Y."/>
            <person name="Wang X."/>
            <person name="Fang X."/>
            <person name="Hall R.S."/>
            <person name="Hofmann A."/>
            <person name="Sternberg P.W."/>
            <person name="Jex A.R."/>
            <person name="Gasser R.B."/>
        </authorList>
    </citation>
    <scope>NUCLEOTIDE SEQUENCE [LARGE SCALE GENOMIC DNA]</scope>
    <source>
        <strain evidence="2">PN_DK_2014</strain>
    </source>
</reference>
<sequence length="147" mass="16218">MLSVGLSVESDVLLVVVLVWCCAVEQVLPLRGASASKAPEKLTQVGVLSVSKVTVLQRVSQGCSPELLHLRSYRHFHVLCRTQPAIAVAAYEGIQDSMAACREHMRFQPWDCSQVSTVLHEPPILRLGQLALRHFFALPDGREDFGL</sequence>
<dbReference type="AlphaFoldDB" id="A0A0B2W4M8"/>
<dbReference type="STRING" id="6265.A0A0B2W4M8"/>
<comment type="caution">
    <text evidence="2">The sequence shown here is derived from an EMBL/GenBank/DDBJ whole genome shotgun (WGS) entry which is preliminary data.</text>
</comment>
<evidence type="ECO:0000256" key="1">
    <source>
        <dbReference type="SAM" id="SignalP"/>
    </source>
</evidence>